<gene>
    <name evidence="1" type="ORF">LVJ94_49050</name>
</gene>
<dbReference type="Gene3D" id="2.120.10.70">
    <property type="entry name" value="Fucose-specific lectin"/>
    <property type="match status" value="1"/>
</dbReference>
<dbReference type="SUPFAM" id="SSF89372">
    <property type="entry name" value="Fucose-specific lectin"/>
    <property type="match status" value="1"/>
</dbReference>
<keyword evidence="2" id="KW-1185">Reference proteome</keyword>
<dbReference type="EMBL" id="CP089983">
    <property type="protein sequence ID" value="WXB04830.1"/>
    <property type="molecule type" value="Genomic_DNA"/>
</dbReference>
<name>A0ABZ2L6L8_9BACT</name>
<proteinExistence type="predicted"/>
<dbReference type="Proteomes" id="UP001374803">
    <property type="component" value="Chromosome"/>
</dbReference>
<accession>A0ABZ2L6L8</accession>
<organism evidence="1 2">
    <name type="scientific">Pendulispora rubella</name>
    <dbReference type="NCBI Taxonomy" id="2741070"/>
    <lineage>
        <taxon>Bacteria</taxon>
        <taxon>Pseudomonadati</taxon>
        <taxon>Myxococcota</taxon>
        <taxon>Myxococcia</taxon>
        <taxon>Myxococcales</taxon>
        <taxon>Sorangiineae</taxon>
        <taxon>Pendulisporaceae</taxon>
        <taxon>Pendulispora</taxon>
    </lineage>
</organism>
<reference evidence="1" key="1">
    <citation type="submission" date="2021-12" db="EMBL/GenBank/DDBJ databases">
        <title>Discovery of the Pendulisporaceae a myxobacterial family with distinct sporulation behavior and unique specialized metabolism.</title>
        <authorList>
            <person name="Garcia R."/>
            <person name="Popoff A."/>
            <person name="Bader C.D."/>
            <person name="Loehr J."/>
            <person name="Walesch S."/>
            <person name="Walt C."/>
            <person name="Boldt J."/>
            <person name="Bunk B."/>
            <person name="Haeckl F.J.F.P.J."/>
            <person name="Gunesch A.P."/>
            <person name="Birkelbach J."/>
            <person name="Nuebel U."/>
            <person name="Pietschmann T."/>
            <person name="Bach T."/>
            <person name="Mueller R."/>
        </authorList>
    </citation>
    <scope>NUCLEOTIDE SEQUENCE</scope>
    <source>
        <strain evidence="1">MSr11367</strain>
    </source>
</reference>
<evidence type="ECO:0000313" key="1">
    <source>
        <dbReference type="EMBL" id="WXB04830.1"/>
    </source>
</evidence>
<sequence>MHRSLWSGAEWSNAAALANNLSRSGSSPFAVTSLRDGRIAIANGDDTGAIRAGFFNGTKWTELKTVPLAPAATLYANRRVALARGVSAGVILELVYLADDRIVRHARLTNEASWTWSTPTMVKPSGTYDMVHLTASP</sequence>
<evidence type="ECO:0000313" key="2">
    <source>
        <dbReference type="Proteomes" id="UP001374803"/>
    </source>
</evidence>
<protein>
    <submittedName>
        <fullName evidence="1">Uncharacterized protein</fullName>
    </submittedName>
</protein>
<dbReference type="RefSeq" id="WP_394834472.1">
    <property type="nucleotide sequence ID" value="NZ_CP089929.1"/>
</dbReference>